<proteinExistence type="predicted"/>
<dbReference type="Gene3D" id="1.10.3290.10">
    <property type="entry name" value="Fido-like domain"/>
    <property type="match status" value="1"/>
</dbReference>
<dbReference type="InterPro" id="IPR040198">
    <property type="entry name" value="Fido_containing"/>
</dbReference>
<gene>
    <name evidence="4" type="ORF">E1269_08175</name>
</gene>
<dbReference type="InParanoid" id="A0A4R5DEF2"/>
<dbReference type="InterPro" id="IPR003812">
    <property type="entry name" value="Fido"/>
</dbReference>
<feature type="domain" description="Fido" evidence="3">
    <location>
        <begin position="140"/>
        <end position="287"/>
    </location>
</feature>
<dbReference type="PANTHER" id="PTHR13504:SF38">
    <property type="entry name" value="FIDO DOMAIN-CONTAINING PROTEIN"/>
    <property type="match status" value="1"/>
</dbReference>
<name>A0A4R5DEF2_9ACTN</name>
<dbReference type="AlphaFoldDB" id="A0A4R5DEF2"/>
<dbReference type="GO" id="GO:0005524">
    <property type="term" value="F:ATP binding"/>
    <property type="evidence" value="ECO:0007669"/>
    <property type="project" value="UniProtKB-KW"/>
</dbReference>
<evidence type="ECO:0000256" key="2">
    <source>
        <dbReference type="PIRSR" id="PIRSR640198-2"/>
    </source>
</evidence>
<accession>A0A4R5DEF2</accession>
<dbReference type="RefSeq" id="WP_131893210.1">
    <property type="nucleotide sequence ID" value="NZ_SMKZ01000008.1"/>
</dbReference>
<keyword evidence="5" id="KW-1185">Reference proteome</keyword>
<dbReference type="InterPro" id="IPR036597">
    <property type="entry name" value="Fido-like_dom_sf"/>
</dbReference>
<evidence type="ECO:0000256" key="1">
    <source>
        <dbReference type="PIRSR" id="PIRSR640198-1"/>
    </source>
</evidence>
<dbReference type="PROSITE" id="PS51459">
    <property type="entry name" value="FIDO"/>
    <property type="match status" value="1"/>
</dbReference>
<dbReference type="SUPFAM" id="SSF140931">
    <property type="entry name" value="Fic-like"/>
    <property type="match status" value="1"/>
</dbReference>
<comment type="caution">
    <text evidence="4">The sequence shown here is derived from an EMBL/GenBank/DDBJ whole genome shotgun (WGS) entry which is preliminary data.</text>
</comment>
<reference evidence="4 5" key="1">
    <citation type="submission" date="2019-03" db="EMBL/GenBank/DDBJ databases">
        <title>Draft genome sequences of novel Actinobacteria.</title>
        <authorList>
            <person name="Sahin N."/>
            <person name="Ay H."/>
            <person name="Saygin H."/>
        </authorList>
    </citation>
    <scope>NUCLEOTIDE SEQUENCE [LARGE SCALE GENOMIC DNA]</scope>
    <source>
        <strain evidence="4 5">5K138</strain>
    </source>
</reference>
<keyword evidence="2" id="KW-0067">ATP-binding</keyword>
<evidence type="ECO:0000259" key="3">
    <source>
        <dbReference type="PROSITE" id="PS51459"/>
    </source>
</evidence>
<dbReference type="Proteomes" id="UP000294739">
    <property type="component" value="Unassembled WGS sequence"/>
</dbReference>
<feature type="binding site" evidence="2">
    <location>
        <begin position="228"/>
        <end position="235"/>
    </location>
    <ligand>
        <name>ATP</name>
        <dbReference type="ChEBI" id="CHEBI:30616"/>
    </ligand>
</feature>
<evidence type="ECO:0000313" key="4">
    <source>
        <dbReference type="EMBL" id="TDE12246.1"/>
    </source>
</evidence>
<organism evidence="4 5">
    <name type="scientific">Jiangella asiatica</name>
    <dbReference type="NCBI Taxonomy" id="2530372"/>
    <lineage>
        <taxon>Bacteria</taxon>
        <taxon>Bacillati</taxon>
        <taxon>Actinomycetota</taxon>
        <taxon>Actinomycetes</taxon>
        <taxon>Jiangellales</taxon>
        <taxon>Jiangellaceae</taxon>
        <taxon>Jiangella</taxon>
    </lineage>
</organism>
<dbReference type="OrthoDB" id="9813719at2"/>
<protein>
    <submittedName>
        <fullName evidence="4">Fic family protein</fullName>
    </submittedName>
</protein>
<evidence type="ECO:0000313" key="5">
    <source>
        <dbReference type="Proteomes" id="UP000294739"/>
    </source>
</evidence>
<dbReference type="PANTHER" id="PTHR13504">
    <property type="entry name" value="FIDO DOMAIN-CONTAINING PROTEIN DDB_G0283145"/>
    <property type="match status" value="1"/>
</dbReference>
<sequence>MASDTPWPPLGWEEHPWRSSLPRDLVSRRLRERHSGPYRAAVVPSVAGIQVTLPSAVLALADEASVEIARYDGEVGSKVAPFGALLLRSESASSSQIENLTSGARAIALAELDDGARTNAAQIVANVRAMEAAVQLADRLDADAILAMHAALMAHQPQHAPGRWREEQVWIGGTSVGPHEAAFVPPHHAHVRATIDDLIAFARRDDIPALTHAALVHAQFETIHPFTDGNGRTGRALIHALLRAKGLSQHVTVPVSAGLLTDTDGYFAALTSYRQGDPAPIVVAMSEAALIAVANGRQLVGDLETVRARWGEQVTARRDSAVWRLIDLLLRQPVIDAATAQAVLGTTSANAHRAIRQLETAGIITEFSGRRRGRFWQAREVLTALDDFAARAGRRARAAPTG</sequence>
<dbReference type="EMBL" id="SMKZ01000008">
    <property type="protein sequence ID" value="TDE12246.1"/>
    <property type="molecule type" value="Genomic_DNA"/>
</dbReference>
<keyword evidence="2" id="KW-0547">Nucleotide-binding</keyword>
<dbReference type="Pfam" id="PF02661">
    <property type="entry name" value="Fic"/>
    <property type="match status" value="1"/>
</dbReference>
<feature type="active site" evidence="1">
    <location>
        <position position="224"/>
    </location>
</feature>